<dbReference type="PROSITE" id="PS50097">
    <property type="entry name" value="BTB"/>
    <property type="match status" value="1"/>
</dbReference>
<name>A0A9D3MBF0_ANGAN</name>
<sequence length="430" mass="45921">MQNSAALVVICGLLSKYGPMTVLCPLYLSYISVHISLSLSFREGETWRYQRPGFEALLVEQLQRQQCRSEFCDTVLQSEGVSIPAHSCILSALSPQFSHTLSTAPALSPGQKHLLEFQTVGPNALLKLVGFLYSGELQGVEETERQEVMSAVRQLGIGVLVEVVDVGAAAEQMRRRDREEGMEEEGSKDGWMGGEDGKMPLRFPDEKEMEDKGVRRRKGQGKGGRVRGGREEVGESVIEGTRGIMEKGRIDEEVEREGGGGRCREIGVQTEALGDKQRESWTDGRERGIGEEELSRGNPGLALCNIALPVVSPALYIPSTAVAKFALHSTAPAPADGLHLLAAGISAATRDRPAVNCKWRNTLVEGADAVVGRAYHMLGGAVTVVGGADPVVSRANPMLGGAKALVGGVDPMLEGAETVMGGANSMLGEA</sequence>
<dbReference type="AlphaFoldDB" id="A0A9D3MBF0"/>
<dbReference type="GO" id="GO:0032968">
    <property type="term" value="P:positive regulation of transcription elongation by RNA polymerase II"/>
    <property type="evidence" value="ECO:0007669"/>
    <property type="project" value="InterPro"/>
</dbReference>
<dbReference type="PANTHER" id="PTHR47639:SF1">
    <property type="entry name" value="BTB_POZ DOMAIN-CONTAINING PROTEIN 18"/>
    <property type="match status" value="1"/>
</dbReference>
<dbReference type="SMART" id="SM00225">
    <property type="entry name" value="BTB"/>
    <property type="match status" value="1"/>
</dbReference>
<protein>
    <recommendedName>
        <fullName evidence="2">BTB domain-containing protein</fullName>
    </recommendedName>
</protein>
<dbReference type="Gene3D" id="3.30.710.10">
    <property type="entry name" value="Potassium Channel Kv1.1, Chain A"/>
    <property type="match status" value="1"/>
</dbReference>
<feature type="compositionally biased region" description="Basic and acidic residues" evidence="1">
    <location>
        <begin position="195"/>
        <end position="213"/>
    </location>
</feature>
<comment type="caution">
    <text evidence="3">The sequence shown here is derived from an EMBL/GenBank/DDBJ whole genome shotgun (WGS) entry which is preliminary data.</text>
</comment>
<dbReference type="InterPro" id="IPR011333">
    <property type="entry name" value="SKP1/BTB/POZ_sf"/>
</dbReference>
<evidence type="ECO:0000313" key="3">
    <source>
        <dbReference type="EMBL" id="KAG5845424.1"/>
    </source>
</evidence>
<gene>
    <name evidence="3" type="ORF">ANANG_G00138910</name>
</gene>
<dbReference type="InterPro" id="IPR000210">
    <property type="entry name" value="BTB/POZ_dom"/>
</dbReference>
<feature type="domain" description="BTB" evidence="2">
    <location>
        <begin position="72"/>
        <end position="141"/>
    </location>
</feature>
<dbReference type="Proteomes" id="UP001044222">
    <property type="component" value="Chromosome 7"/>
</dbReference>
<evidence type="ECO:0000259" key="2">
    <source>
        <dbReference type="PROSITE" id="PS50097"/>
    </source>
</evidence>
<reference evidence="3" key="1">
    <citation type="submission" date="2021-01" db="EMBL/GenBank/DDBJ databases">
        <title>A chromosome-scale assembly of European eel, Anguilla anguilla.</title>
        <authorList>
            <person name="Henkel C."/>
            <person name="Jong-Raadsen S.A."/>
            <person name="Dufour S."/>
            <person name="Weltzien F.-A."/>
            <person name="Palstra A.P."/>
            <person name="Pelster B."/>
            <person name="Spaink H.P."/>
            <person name="Van Den Thillart G.E."/>
            <person name="Jansen H."/>
            <person name="Zahm M."/>
            <person name="Klopp C."/>
            <person name="Cedric C."/>
            <person name="Louis A."/>
            <person name="Berthelot C."/>
            <person name="Parey E."/>
            <person name="Roest Crollius H."/>
            <person name="Montfort J."/>
            <person name="Robinson-Rechavi M."/>
            <person name="Bucao C."/>
            <person name="Bouchez O."/>
            <person name="Gislard M."/>
            <person name="Lluch J."/>
            <person name="Milhes M."/>
            <person name="Lampietro C."/>
            <person name="Lopez Roques C."/>
            <person name="Donnadieu C."/>
            <person name="Braasch I."/>
            <person name="Desvignes T."/>
            <person name="Postlethwait J."/>
            <person name="Bobe J."/>
            <person name="Guiguen Y."/>
            <person name="Dirks R."/>
        </authorList>
    </citation>
    <scope>NUCLEOTIDE SEQUENCE</scope>
    <source>
        <strain evidence="3">Tag_6206</strain>
        <tissue evidence="3">Liver</tissue>
    </source>
</reference>
<proteinExistence type="predicted"/>
<feature type="non-terminal residue" evidence="3">
    <location>
        <position position="430"/>
    </location>
</feature>
<feature type="region of interest" description="Disordered" evidence="1">
    <location>
        <begin position="273"/>
        <end position="294"/>
    </location>
</feature>
<keyword evidence="4" id="KW-1185">Reference proteome</keyword>
<feature type="region of interest" description="Disordered" evidence="1">
    <location>
        <begin position="171"/>
        <end position="231"/>
    </location>
</feature>
<dbReference type="SUPFAM" id="SSF54695">
    <property type="entry name" value="POZ domain"/>
    <property type="match status" value="1"/>
</dbReference>
<evidence type="ECO:0000256" key="1">
    <source>
        <dbReference type="SAM" id="MobiDB-lite"/>
    </source>
</evidence>
<accession>A0A9D3MBF0</accession>
<feature type="compositionally biased region" description="Basic residues" evidence="1">
    <location>
        <begin position="214"/>
        <end position="227"/>
    </location>
</feature>
<dbReference type="Pfam" id="PF00651">
    <property type="entry name" value="BTB"/>
    <property type="match status" value="1"/>
</dbReference>
<dbReference type="EMBL" id="JAFIRN010000007">
    <property type="protein sequence ID" value="KAG5845424.1"/>
    <property type="molecule type" value="Genomic_DNA"/>
</dbReference>
<evidence type="ECO:0000313" key="4">
    <source>
        <dbReference type="Proteomes" id="UP001044222"/>
    </source>
</evidence>
<dbReference type="InterPro" id="IPR042915">
    <property type="entry name" value="BTBD18"/>
</dbReference>
<organism evidence="3 4">
    <name type="scientific">Anguilla anguilla</name>
    <name type="common">European freshwater eel</name>
    <name type="synonym">Muraena anguilla</name>
    <dbReference type="NCBI Taxonomy" id="7936"/>
    <lineage>
        <taxon>Eukaryota</taxon>
        <taxon>Metazoa</taxon>
        <taxon>Chordata</taxon>
        <taxon>Craniata</taxon>
        <taxon>Vertebrata</taxon>
        <taxon>Euteleostomi</taxon>
        <taxon>Actinopterygii</taxon>
        <taxon>Neopterygii</taxon>
        <taxon>Teleostei</taxon>
        <taxon>Anguilliformes</taxon>
        <taxon>Anguillidae</taxon>
        <taxon>Anguilla</taxon>
    </lineage>
</organism>
<dbReference type="PANTHER" id="PTHR47639">
    <property type="entry name" value="BTB/POZ DOMAIN-CONTAINING PROTEIN 18"/>
    <property type="match status" value="1"/>
</dbReference>